<dbReference type="PANTHER" id="PTHR43002">
    <property type="entry name" value="GLYCOGEN DEBRANCHING ENZYME"/>
    <property type="match status" value="1"/>
</dbReference>
<dbReference type="SMART" id="SM00642">
    <property type="entry name" value="Aamy"/>
    <property type="match status" value="1"/>
</dbReference>
<evidence type="ECO:0000256" key="3">
    <source>
        <dbReference type="ARBA" id="ARBA00022946"/>
    </source>
</evidence>
<protein>
    <recommendedName>
        <fullName evidence="5">Glycosyl hydrolase family 13 catalytic domain-containing protein</fullName>
    </recommendedName>
</protein>
<dbReference type="InterPro" id="IPR006047">
    <property type="entry name" value="GH13_cat_dom"/>
</dbReference>
<dbReference type="GO" id="GO:0004135">
    <property type="term" value="F:amylo-alpha-1,6-glucosidase activity"/>
    <property type="evidence" value="ECO:0007669"/>
    <property type="project" value="InterPro"/>
</dbReference>
<dbReference type="Gene3D" id="2.60.40.1180">
    <property type="entry name" value="Golgi alpha-mannosidase II"/>
    <property type="match status" value="1"/>
</dbReference>
<evidence type="ECO:0000259" key="5">
    <source>
        <dbReference type="SMART" id="SM00642"/>
    </source>
</evidence>
<feature type="domain" description="Glycosyl hydrolase family 13 catalytic" evidence="5">
    <location>
        <begin position="153"/>
        <end position="565"/>
    </location>
</feature>
<dbReference type="FunFam" id="3.20.20.80:FF:000054">
    <property type="entry name" value="Glycogen debranching enzyme"/>
    <property type="match status" value="1"/>
</dbReference>
<dbReference type="Gene3D" id="2.60.40.10">
    <property type="entry name" value="Immunoglobulins"/>
    <property type="match status" value="1"/>
</dbReference>
<dbReference type="CDD" id="cd11326">
    <property type="entry name" value="AmyAc_Glg_debranch"/>
    <property type="match status" value="1"/>
</dbReference>
<dbReference type="InterPro" id="IPR044505">
    <property type="entry name" value="GlgX_Isoamylase_N_E_set"/>
</dbReference>
<dbReference type="InterPro" id="IPR013783">
    <property type="entry name" value="Ig-like_fold"/>
</dbReference>
<keyword evidence="4" id="KW-0326">Glycosidase</keyword>
<dbReference type="Gene3D" id="3.20.20.80">
    <property type="entry name" value="Glycosidases"/>
    <property type="match status" value="1"/>
</dbReference>
<dbReference type="InterPro" id="IPR004193">
    <property type="entry name" value="Glyco_hydro_13_N"/>
</dbReference>
<dbReference type="GO" id="GO:0019156">
    <property type="term" value="F:isoamylase activity"/>
    <property type="evidence" value="ECO:0007669"/>
    <property type="project" value="UniProtKB-ARBA"/>
</dbReference>
<evidence type="ECO:0000313" key="7">
    <source>
        <dbReference type="Proteomes" id="UP000464378"/>
    </source>
</evidence>
<dbReference type="RefSeq" id="WP_162658338.1">
    <property type="nucleotide sequence ID" value="NZ_LR593887.1"/>
</dbReference>
<dbReference type="Pfam" id="PF21156">
    <property type="entry name" value="ISOA1-3_C"/>
    <property type="match status" value="1"/>
</dbReference>
<keyword evidence="3" id="KW-0809">Transit peptide</keyword>
<comment type="similarity">
    <text evidence="1">Belongs to the glycosyl hydrolase 13 family.</text>
</comment>
<dbReference type="InterPro" id="IPR013780">
    <property type="entry name" value="Glyco_hydro_b"/>
</dbReference>
<dbReference type="Pfam" id="PF02922">
    <property type="entry name" value="CBM_48"/>
    <property type="match status" value="1"/>
</dbReference>
<dbReference type="CDD" id="cd02856">
    <property type="entry name" value="E_set_GDE_Isoamylase_N"/>
    <property type="match status" value="1"/>
</dbReference>
<organism evidence="6">
    <name type="scientific">Tuwongella immobilis</name>
    <dbReference type="NCBI Taxonomy" id="692036"/>
    <lineage>
        <taxon>Bacteria</taxon>
        <taxon>Pseudomonadati</taxon>
        <taxon>Planctomycetota</taxon>
        <taxon>Planctomycetia</taxon>
        <taxon>Gemmatales</taxon>
        <taxon>Gemmataceae</taxon>
        <taxon>Tuwongella</taxon>
    </lineage>
</organism>
<evidence type="ECO:0000256" key="1">
    <source>
        <dbReference type="ARBA" id="ARBA00008061"/>
    </source>
</evidence>
<dbReference type="InterPro" id="IPR048650">
    <property type="entry name" value="ISOA1-3-like_C"/>
</dbReference>
<dbReference type="AlphaFoldDB" id="A0A6C2YQ56"/>
<name>A0A6C2YQ56_9BACT</name>
<proteinExistence type="inferred from homology"/>
<sequence>MTAIQTYRGRPAPLGATQAFSGVNFALLCRHGTKIHLVIQPLEQDHPILEIPLDGRTNRTGDHWHIRVSGLPRSFRYGWRVDGPKGPTHRFDPSVVLLDPASTMLSNGSTWAATCETDPHRSSRRSVYHRNGPYDWQEDAPPLIAYEDSIIYELHVRGFTCHPTAGVQHPGTFRGLIEKIPYLKWLGVTAIELLPIHEFDECDCPFVNPDTGEPLRNFWGYNSISFAAPKGAYASNAAEHGQFNEFRDFIRACHSAGIEIILDVVFNHTGEGDDRGRTYSFRGLDNELYYLLSSDGHYLNYSGCGNTLNCNHPVVRDLILTCLRYWVGDMHVDGLRFDLASILGRDSRGNLMIEPPIIEMITEDGILAGTKLIAEPWDAAGAYQVGGFPYGRRWSEWNGHYRDDVRRFWRGDLGFTGAVATRLCGSADLYEWNGRKPRHSINFITCHDGFTLADLVSYNHKHNWANGEGNRDGMNENYSWNCGVEGETDDPHIHGLRRRQAKNLFATLMLSQGVPMMLAGDEFLRTQQGNNNAWCQDNDISWVDWSLANSNADFLRFSREMIHLRKRHPVLRRRRFFQGEVARTRIDGQTERLVDVVWHGQQPRKPDFSANSRAIAFALDGRLPGQEDGLGGVIDCDLYVAMNASSESLPFLIPRSPSGRIWRRVVDTALASPLDILPETEAPRIVDNSTYIVAPNSLIVLISES</sequence>
<dbReference type="InterPro" id="IPR011837">
    <property type="entry name" value="Glycogen_debranch_GlgX"/>
</dbReference>
<accession>A0A6C2YQ56</accession>
<evidence type="ECO:0000256" key="2">
    <source>
        <dbReference type="ARBA" id="ARBA00022801"/>
    </source>
</evidence>
<evidence type="ECO:0000256" key="4">
    <source>
        <dbReference type="ARBA" id="ARBA00023295"/>
    </source>
</evidence>
<evidence type="ECO:0000313" key="6">
    <source>
        <dbReference type="EMBL" id="VIP03253.1"/>
    </source>
</evidence>
<dbReference type="InterPro" id="IPR014756">
    <property type="entry name" value="Ig_E-set"/>
</dbReference>
<dbReference type="KEGG" id="tim:GMBLW1_07070"/>
<keyword evidence="7" id="KW-1185">Reference proteome</keyword>
<dbReference type="SUPFAM" id="SSF51445">
    <property type="entry name" value="(Trans)glycosidases"/>
    <property type="match status" value="1"/>
</dbReference>
<dbReference type="NCBIfam" id="TIGR02100">
    <property type="entry name" value="glgX_debranch"/>
    <property type="match status" value="1"/>
</dbReference>
<dbReference type="EMBL" id="LR586016">
    <property type="protein sequence ID" value="VIP03253.1"/>
    <property type="molecule type" value="Genomic_DNA"/>
</dbReference>
<keyword evidence="2" id="KW-0378">Hydrolase</keyword>
<dbReference type="SUPFAM" id="SSF81296">
    <property type="entry name" value="E set domains"/>
    <property type="match status" value="1"/>
</dbReference>
<dbReference type="InParanoid" id="A0A6C2YQ56"/>
<dbReference type="EMBL" id="LR593887">
    <property type="protein sequence ID" value="VTS03846.1"/>
    <property type="molecule type" value="Genomic_DNA"/>
</dbReference>
<dbReference type="Proteomes" id="UP000464378">
    <property type="component" value="Chromosome"/>
</dbReference>
<dbReference type="SUPFAM" id="SSF51011">
    <property type="entry name" value="Glycosyl hydrolase domain"/>
    <property type="match status" value="1"/>
</dbReference>
<gene>
    <name evidence="6" type="ORF">GMBLW1_07070</name>
</gene>
<reference evidence="6" key="1">
    <citation type="submission" date="2019-04" db="EMBL/GenBank/DDBJ databases">
        <authorList>
            <consortium name="Science for Life Laboratories"/>
        </authorList>
    </citation>
    <scope>NUCLEOTIDE SEQUENCE</scope>
    <source>
        <strain evidence="6">MBLW1</strain>
    </source>
</reference>
<dbReference type="GO" id="GO:0005980">
    <property type="term" value="P:glycogen catabolic process"/>
    <property type="evidence" value="ECO:0007669"/>
    <property type="project" value="InterPro"/>
</dbReference>
<dbReference type="Pfam" id="PF00128">
    <property type="entry name" value="Alpha-amylase"/>
    <property type="match status" value="1"/>
</dbReference>
<dbReference type="InterPro" id="IPR017853">
    <property type="entry name" value="GH"/>
</dbReference>